<feature type="region of interest" description="Disordered" evidence="1">
    <location>
        <begin position="77"/>
        <end position="96"/>
    </location>
</feature>
<gene>
    <name evidence="2" type="ORF">Tci_002469</name>
</gene>
<dbReference type="AlphaFoldDB" id="A0A6L2J164"/>
<feature type="region of interest" description="Disordered" evidence="1">
    <location>
        <begin position="106"/>
        <end position="149"/>
    </location>
</feature>
<comment type="caution">
    <text evidence="2">The sequence shown here is derived from an EMBL/GenBank/DDBJ whole genome shotgun (WGS) entry which is preliminary data.</text>
</comment>
<evidence type="ECO:0000256" key="1">
    <source>
        <dbReference type="SAM" id="MobiDB-lite"/>
    </source>
</evidence>
<organism evidence="2">
    <name type="scientific">Tanacetum cinerariifolium</name>
    <name type="common">Dalmatian daisy</name>
    <name type="synonym">Chrysanthemum cinerariifolium</name>
    <dbReference type="NCBI Taxonomy" id="118510"/>
    <lineage>
        <taxon>Eukaryota</taxon>
        <taxon>Viridiplantae</taxon>
        <taxon>Streptophyta</taxon>
        <taxon>Embryophyta</taxon>
        <taxon>Tracheophyta</taxon>
        <taxon>Spermatophyta</taxon>
        <taxon>Magnoliopsida</taxon>
        <taxon>eudicotyledons</taxon>
        <taxon>Gunneridae</taxon>
        <taxon>Pentapetalae</taxon>
        <taxon>asterids</taxon>
        <taxon>campanulids</taxon>
        <taxon>Asterales</taxon>
        <taxon>Asteraceae</taxon>
        <taxon>Asteroideae</taxon>
        <taxon>Anthemideae</taxon>
        <taxon>Anthemidinae</taxon>
        <taxon>Tanacetum</taxon>
    </lineage>
</organism>
<evidence type="ECO:0000313" key="2">
    <source>
        <dbReference type="EMBL" id="GEU30491.1"/>
    </source>
</evidence>
<sequence length="462" mass="52611">MHKAFLLPNMKFPLPEEVPTASEESSHFQKKRDATAVKIRTTTKVKKVNKRHMQTQESKTDTGKAVDANLVVTKNSGMESEVKDDSSMSENDTYADDADLRPIYNEEPMAKEVNSRAKIKSNKTRNSNKLVEQKSHTQNPDRQIFTSYRFSPNKNSDVYEKTSPRSDLRWKPTGRIFKIVGLRWIPIEKLFDACTSKDDSEPTHGLNVDIHNIHECKQTLDVSVDLIVMTSMIEFESLFSPMFDEYFNGENQVVSKSFVVTTADASDKRQQQPDSTLSTSSLATSVTADGNFDLDDIGSSEFTIYEMMIGCYIWMVRYRVDTDDFMNLLPEGWLIWSTVWSIVLGEREEYYFLVDPVLGVVGARCFDLDLGFPELDPCLPSKAFFAWVNLYFKKRPNTRRRVLIGEIKAWGARGVAVDSLDCLKQTQARETNKVADLIEVLVETQTGIHEKEGHVAKMDLND</sequence>
<accession>A0A6L2J164</accession>
<proteinExistence type="predicted"/>
<reference evidence="2" key="1">
    <citation type="journal article" date="2019" name="Sci. Rep.">
        <title>Draft genome of Tanacetum cinerariifolium, the natural source of mosquito coil.</title>
        <authorList>
            <person name="Yamashiro T."/>
            <person name="Shiraishi A."/>
            <person name="Satake H."/>
            <person name="Nakayama K."/>
        </authorList>
    </citation>
    <scope>NUCLEOTIDE SEQUENCE</scope>
</reference>
<dbReference type="EMBL" id="BKCJ010000161">
    <property type="protein sequence ID" value="GEU30491.1"/>
    <property type="molecule type" value="Genomic_DNA"/>
</dbReference>
<protein>
    <submittedName>
        <fullName evidence="2">Uncharacterized protein</fullName>
    </submittedName>
</protein>
<feature type="compositionally biased region" description="Polar residues" evidence="1">
    <location>
        <begin position="124"/>
        <end position="149"/>
    </location>
</feature>
<name>A0A6L2J164_TANCI</name>